<proteinExistence type="predicted"/>
<dbReference type="AlphaFoldDB" id="A0AAN8VKI8"/>
<keyword evidence="2" id="KW-0012">Acyltransferase</keyword>
<dbReference type="Gene3D" id="3.40.630.30">
    <property type="match status" value="1"/>
</dbReference>
<organism evidence="4 5">
    <name type="scientific">Dillenia turbinata</name>
    <dbReference type="NCBI Taxonomy" id="194707"/>
    <lineage>
        <taxon>Eukaryota</taxon>
        <taxon>Viridiplantae</taxon>
        <taxon>Streptophyta</taxon>
        <taxon>Embryophyta</taxon>
        <taxon>Tracheophyta</taxon>
        <taxon>Spermatophyta</taxon>
        <taxon>Magnoliopsida</taxon>
        <taxon>eudicotyledons</taxon>
        <taxon>Gunneridae</taxon>
        <taxon>Pentapetalae</taxon>
        <taxon>Dilleniales</taxon>
        <taxon>Dilleniaceae</taxon>
        <taxon>Dillenia</taxon>
    </lineage>
</organism>
<dbReference type="PANTHER" id="PTHR10545">
    <property type="entry name" value="DIAMINE N-ACETYLTRANSFERASE"/>
    <property type="match status" value="1"/>
</dbReference>
<evidence type="ECO:0000313" key="5">
    <source>
        <dbReference type="Proteomes" id="UP001370490"/>
    </source>
</evidence>
<comment type="caution">
    <text evidence="4">The sequence shown here is derived from an EMBL/GenBank/DDBJ whole genome shotgun (WGS) entry which is preliminary data.</text>
</comment>
<dbReference type="InterPro" id="IPR000182">
    <property type="entry name" value="GNAT_dom"/>
</dbReference>
<dbReference type="InterPro" id="IPR051016">
    <property type="entry name" value="Diverse_Substrate_AcTransf"/>
</dbReference>
<evidence type="ECO:0000313" key="4">
    <source>
        <dbReference type="EMBL" id="KAK6933394.1"/>
    </source>
</evidence>
<feature type="domain" description="N-acetyltransferase" evidence="3">
    <location>
        <begin position="78"/>
        <end position="225"/>
    </location>
</feature>
<evidence type="ECO:0000256" key="1">
    <source>
        <dbReference type="ARBA" id="ARBA00022679"/>
    </source>
</evidence>
<sequence length="225" mass="25356">METPATLTTRPENPKTQTSYVRIRLATQSDVPHIHKLIHQMAVFEGLTHLFATTESSLSSTLFKSPPFTALTVFILEVSLSPFPPTQPDPTLSQFTPVETRVILNSPIVDEDYETFRVVGEECLDAVVAGHVFFFPNYPSFLSKPGFYVEDLFVREPYRRRGFGKMLLSAVAEQAVKMGFARVDWMVLGWNVNAIKFYEEMGAEVLEGWRPCRLGGDALQAYANK</sequence>
<evidence type="ECO:0000256" key="2">
    <source>
        <dbReference type="ARBA" id="ARBA00023315"/>
    </source>
</evidence>
<dbReference type="FunFam" id="3.40.630.30:FF:000099">
    <property type="entry name" value="probable acetyltransferase NATA1-like"/>
    <property type="match status" value="1"/>
</dbReference>
<keyword evidence="5" id="KW-1185">Reference proteome</keyword>
<reference evidence="4 5" key="1">
    <citation type="submission" date="2023-12" db="EMBL/GenBank/DDBJ databases">
        <title>A high-quality genome assembly for Dillenia turbinata (Dilleniales).</title>
        <authorList>
            <person name="Chanderbali A."/>
        </authorList>
    </citation>
    <scope>NUCLEOTIDE SEQUENCE [LARGE SCALE GENOMIC DNA]</scope>
    <source>
        <strain evidence="4">LSX21</strain>
        <tissue evidence="4">Leaf</tissue>
    </source>
</reference>
<accession>A0AAN8VKI8</accession>
<dbReference type="InterPro" id="IPR016181">
    <property type="entry name" value="Acyl_CoA_acyltransferase"/>
</dbReference>
<dbReference type="CDD" id="cd04301">
    <property type="entry name" value="NAT_SF"/>
    <property type="match status" value="1"/>
</dbReference>
<protein>
    <submittedName>
        <fullName evidence="4">GNAT domain</fullName>
    </submittedName>
</protein>
<keyword evidence="1" id="KW-0808">Transferase</keyword>
<dbReference type="Proteomes" id="UP001370490">
    <property type="component" value="Unassembled WGS sequence"/>
</dbReference>
<dbReference type="EMBL" id="JBAMMX010000009">
    <property type="protein sequence ID" value="KAK6933394.1"/>
    <property type="molecule type" value="Genomic_DNA"/>
</dbReference>
<dbReference type="SUPFAM" id="SSF55729">
    <property type="entry name" value="Acyl-CoA N-acyltransferases (Nat)"/>
    <property type="match status" value="1"/>
</dbReference>
<evidence type="ECO:0000259" key="3">
    <source>
        <dbReference type="PROSITE" id="PS51186"/>
    </source>
</evidence>
<name>A0AAN8VKI8_9MAGN</name>
<dbReference type="GO" id="GO:0008080">
    <property type="term" value="F:N-acetyltransferase activity"/>
    <property type="evidence" value="ECO:0007669"/>
    <property type="project" value="TreeGrafter"/>
</dbReference>
<dbReference type="PANTHER" id="PTHR10545:SF29">
    <property type="entry name" value="GH14572P-RELATED"/>
    <property type="match status" value="1"/>
</dbReference>
<dbReference type="PROSITE" id="PS51186">
    <property type="entry name" value="GNAT"/>
    <property type="match status" value="1"/>
</dbReference>
<dbReference type="Pfam" id="PF00583">
    <property type="entry name" value="Acetyltransf_1"/>
    <property type="match status" value="1"/>
</dbReference>
<gene>
    <name evidence="4" type="ORF">RJ641_036288</name>
</gene>